<evidence type="ECO:0000313" key="2">
    <source>
        <dbReference type="EMBL" id="SOQ56193.1"/>
    </source>
</evidence>
<dbReference type="EMBL" id="ODYU01010840">
    <property type="protein sequence ID" value="SOQ56193.1"/>
    <property type="molecule type" value="Genomic_DNA"/>
</dbReference>
<proteinExistence type="predicted"/>
<organism evidence="2">
    <name type="scientific">Spodoptera frugiperda</name>
    <name type="common">Fall armyworm</name>
    <dbReference type="NCBI Taxonomy" id="7108"/>
    <lineage>
        <taxon>Eukaryota</taxon>
        <taxon>Metazoa</taxon>
        <taxon>Ecdysozoa</taxon>
        <taxon>Arthropoda</taxon>
        <taxon>Hexapoda</taxon>
        <taxon>Insecta</taxon>
        <taxon>Pterygota</taxon>
        <taxon>Neoptera</taxon>
        <taxon>Endopterygota</taxon>
        <taxon>Lepidoptera</taxon>
        <taxon>Glossata</taxon>
        <taxon>Ditrysia</taxon>
        <taxon>Noctuoidea</taxon>
        <taxon>Noctuidae</taxon>
        <taxon>Amphipyrinae</taxon>
        <taxon>Spodoptera</taxon>
    </lineage>
</organism>
<sequence length="58" mass="6835">MLRHSWAIHLNLLYMPMCVNPSLLVGDISMAQSTSCLMTVILRMQHHHKQTKYQRLQE</sequence>
<accession>A0A2H1WT10</accession>
<reference evidence="2" key="1">
    <citation type="submission" date="2016-07" db="EMBL/GenBank/DDBJ databases">
        <authorList>
            <person name="Bretaudeau A."/>
        </authorList>
    </citation>
    <scope>NUCLEOTIDE SEQUENCE</scope>
    <source>
        <strain evidence="2">Rice</strain>
        <tissue evidence="2">Whole body</tissue>
    </source>
</reference>
<keyword evidence="1" id="KW-0732">Signal</keyword>
<gene>
    <name evidence="2" type="ORF">SFRICE_009223</name>
</gene>
<dbReference type="AlphaFoldDB" id="A0A2H1WT10"/>
<evidence type="ECO:0000256" key="1">
    <source>
        <dbReference type="SAM" id="SignalP"/>
    </source>
</evidence>
<name>A0A2H1WT10_SPOFR</name>
<protein>
    <submittedName>
        <fullName evidence="2">SFRICE_009223</fullName>
    </submittedName>
</protein>
<feature type="chain" id="PRO_5013897394" evidence="1">
    <location>
        <begin position="22"/>
        <end position="58"/>
    </location>
</feature>
<feature type="signal peptide" evidence="1">
    <location>
        <begin position="1"/>
        <end position="21"/>
    </location>
</feature>